<sequence length="101" mass="11434">MAAVFRLPWLISRSSVVCKVDCRRKIGMAAVLLSDKSSDPIQKLFAEKLKDYKKKSSSTGGGLVDMTPEMKTKIDGEMQQIRKRFGEGNLEEFPKFDFTKN</sequence>
<proteinExistence type="inferred from homology"/>
<keyword evidence="3" id="KW-0813">Transport</keyword>
<evidence type="ECO:0000256" key="7">
    <source>
        <dbReference type="ARBA" id="ARBA00023065"/>
    </source>
</evidence>
<comment type="subcellular location">
    <subcellularLocation>
        <location evidence="1">Mitochondrion inner membrane</location>
    </subcellularLocation>
</comment>
<evidence type="ECO:0000256" key="6">
    <source>
        <dbReference type="ARBA" id="ARBA00022792"/>
    </source>
</evidence>
<dbReference type="Gene3D" id="1.10.246.110">
    <property type="entry name" value="Mitochondrial ATP synthase-coupling factor 6"/>
    <property type="match status" value="1"/>
</dbReference>
<evidence type="ECO:0000256" key="8">
    <source>
        <dbReference type="ARBA" id="ARBA00023128"/>
    </source>
</evidence>
<dbReference type="AlphaFoldDB" id="A0AAD9VHA8"/>
<dbReference type="GO" id="GO:0005743">
    <property type="term" value="C:mitochondrial inner membrane"/>
    <property type="evidence" value="ECO:0007669"/>
    <property type="project" value="UniProtKB-SubCell"/>
</dbReference>
<keyword evidence="7" id="KW-0406">Ion transport</keyword>
<evidence type="ECO:0000256" key="2">
    <source>
        <dbReference type="ARBA" id="ARBA00007346"/>
    </source>
</evidence>
<dbReference type="GO" id="GO:0015078">
    <property type="term" value="F:proton transmembrane transporter activity"/>
    <property type="evidence" value="ECO:0007669"/>
    <property type="project" value="InterPro"/>
</dbReference>
<reference evidence="10" key="1">
    <citation type="journal article" date="2023" name="G3 (Bethesda)">
        <title>Whole genome assembly and annotation of the endangered Caribbean coral Acropora cervicornis.</title>
        <authorList>
            <person name="Selwyn J.D."/>
            <person name="Vollmer S.V."/>
        </authorList>
    </citation>
    <scope>NUCLEOTIDE SEQUENCE</scope>
    <source>
        <strain evidence="10">K2</strain>
    </source>
</reference>
<protein>
    <submittedName>
        <fullName evidence="10">ATP synthase-coupling factor 6</fullName>
    </submittedName>
</protein>
<comment type="similarity">
    <text evidence="2">Belongs to the eukaryotic ATPase subunit F6 family.</text>
</comment>
<keyword evidence="6" id="KW-0999">Mitochondrion inner membrane</keyword>
<dbReference type="GO" id="GO:0045259">
    <property type="term" value="C:proton-transporting ATP synthase complex"/>
    <property type="evidence" value="ECO:0007669"/>
    <property type="project" value="UniProtKB-KW"/>
</dbReference>
<keyword evidence="4" id="KW-0138">CF(0)</keyword>
<dbReference type="Proteomes" id="UP001249851">
    <property type="component" value="Unassembled WGS sequence"/>
</dbReference>
<reference evidence="10" key="2">
    <citation type="journal article" date="2023" name="Science">
        <title>Genomic signatures of disease resistance in endangered staghorn corals.</title>
        <authorList>
            <person name="Vollmer S.V."/>
            <person name="Selwyn J.D."/>
            <person name="Despard B.A."/>
            <person name="Roesel C.L."/>
        </authorList>
    </citation>
    <scope>NUCLEOTIDE SEQUENCE</scope>
    <source>
        <strain evidence="10">K2</strain>
    </source>
</reference>
<dbReference type="InterPro" id="IPR008387">
    <property type="entry name" value="ATP_synth_f6_mt"/>
</dbReference>
<dbReference type="Pfam" id="PF05511">
    <property type="entry name" value="ATP-synt_F6"/>
    <property type="match status" value="1"/>
</dbReference>
<keyword evidence="11" id="KW-1185">Reference proteome</keyword>
<dbReference type="PANTHER" id="PTHR12441">
    <property type="entry name" value="ATP SYNTHASE COUPLING FACTOR 6, MITOCHONDRIAL"/>
    <property type="match status" value="1"/>
</dbReference>
<accession>A0AAD9VHA8</accession>
<dbReference type="PANTHER" id="PTHR12441:SF10">
    <property type="entry name" value="ATP SYNTHASE-COUPLING FACTOR 6, MITOCHONDRIAL"/>
    <property type="match status" value="1"/>
</dbReference>
<name>A0AAD9VHA8_ACRCE</name>
<evidence type="ECO:0000313" key="11">
    <source>
        <dbReference type="Proteomes" id="UP001249851"/>
    </source>
</evidence>
<evidence type="ECO:0000256" key="3">
    <source>
        <dbReference type="ARBA" id="ARBA00022448"/>
    </source>
</evidence>
<keyword evidence="9" id="KW-0472">Membrane</keyword>
<keyword evidence="8" id="KW-0496">Mitochondrion</keyword>
<dbReference type="FunFam" id="1.10.246.110:FF:000001">
    <property type="entry name" value="ATP synthase-coupling factor 6, mitochondrial"/>
    <property type="match status" value="1"/>
</dbReference>
<evidence type="ECO:0000256" key="4">
    <source>
        <dbReference type="ARBA" id="ARBA00022547"/>
    </source>
</evidence>
<organism evidence="10 11">
    <name type="scientific">Acropora cervicornis</name>
    <name type="common">Staghorn coral</name>
    <dbReference type="NCBI Taxonomy" id="6130"/>
    <lineage>
        <taxon>Eukaryota</taxon>
        <taxon>Metazoa</taxon>
        <taxon>Cnidaria</taxon>
        <taxon>Anthozoa</taxon>
        <taxon>Hexacorallia</taxon>
        <taxon>Scleractinia</taxon>
        <taxon>Astrocoeniina</taxon>
        <taxon>Acroporidae</taxon>
        <taxon>Acropora</taxon>
    </lineage>
</organism>
<dbReference type="InterPro" id="IPR036204">
    <property type="entry name" value="ATP_synth_f6_sf_mt"/>
</dbReference>
<dbReference type="EMBL" id="JARQWQ010000002">
    <property type="protein sequence ID" value="KAK2573872.1"/>
    <property type="molecule type" value="Genomic_DNA"/>
</dbReference>
<dbReference type="SUPFAM" id="SSF111357">
    <property type="entry name" value="Mitochondrial ATP synthase coupling factor 6"/>
    <property type="match status" value="1"/>
</dbReference>
<gene>
    <name evidence="10" type="ORF">P5673_001579</name>
</gene>
<evidence type="ECO:0000256" key="9">
    <source>
        <dbReference type="ARBA" id="ARBA00023136"/>
    </source>
</evidence>
<dbReference type="GO" id="GO:0015986">
    <property type="term" value="P:proton motive force-driven ATP synthesis"/>
    <property type="evidence" value="ECO:0007669"/>
    <property type="project" value="InterPro"/>
</dbReference>
<evidence type="ECO:0000256" key="5">
    <source>
        <dbReference type="ARBA" id="ARBA00022781"/>
    </source>
</evidence>
<evidence type="ECO:0000313" key="10">
    <source>
        <dbReference type="EMBL" id="KAK2573872.1"/>
    </source>
</evidence>
<evidence type="ECO:0000256" key="1">
    <source>
        <dbReference type="ARBA" id="ARBA00004273"/>
    </source>
</evidence>
<keyword evidence="5" id="KW-0375">Hydrogen ion transport</keyword>
<comment type="caution">
    <text evidence="10">The sequence shown here is derived from an EMBL/GenBank/DDBJ whole genome shotgun (WGS) entry which is preliminary data.</text>
</comment>